<proteinExistence type="predicted"/>
<evidence type="ECO:0000313" key="1">
    <source>
        <dbReference type="EMBL" id="CZS90025.1"/>
    </source>
</evidence>
<dbReference type="InParanoid" id="A0A1E1JVV0"/>
<dbReference type="EMBL" id="FJUW01000003">
    <property type="protein sequence ID" value="CZS90025.1"/>
    <property type="molecule type" value="Genomic_DNA"/>
</dbReference>
<protein>
    <submittedName>
        <fullName evidence="1">Uncharacterized protein</fullName>
    </submittedName>
</protein>
<gene>
    <name evidence="1" type="ORF">RCO7_02303</name>
</gene>
<keyword evidence="2" id="KW-1185">Reference proteome</keyword>
<accession>A0A1E1JVV0</accession>
<dbReference type="AlphaFoldDB" id="A0A1E1JVV0"/>
<organism evidence="1 2">
    <name type="scientific">Rhynchosporium graminicola</name>
    <dbReference type="NCBI Taxonomy" id="2792576"/>
    <lineage>
        <taxon>Eukaryota</taxon>
        <taxon>Fungi</taxon>
        <taxon>Dikarya</taxon>
        <taxon>Ascomycota</taxon>
        <taxon>Pezizomycotina</taxon>
        <taxon>Leotiomycetes</taxon>
        <taxon>Helotiales</taxon>
        <taxon>Ploettnerulaceae</taxon>
        <taxon>Rhynchosporium</taxon>
    </lineage>
</organism>
<dbReference type="STRING" id="914237.A0A1E1JVV0"/>
<reference evidence="2" key="1">
    <citation type="submission" date="2016-03" db="EMBL/GenBank/DDBJ databases">
        <authorList>
            <person name="Ploux O."/>
        </authorList>
    </citation>
    <scope>NUCLEOTIDE SEQUENCE [LARGE SCALE GENOMIC DNA]</scope>
    <source>
        <strain evidence="2">UK7</strain>
    </source>
</reference>
<comment type="caution">
    <text evidence="1">The sequence shown here is derived from an EMBL/GenBank/DDBJ whole genome shotgun (WGS) entry which is preliminary data.</text>
</comment>
<dbReference type="Proteomes" id="UP000178129">
    <property type="component" value="Unassembled WGS sequence"/>
</dbReference>
<name>A0A1E1JVV0_9HELO</name>
<evidence type="ECO:0000313" key="2">
    <source>
        <dbReference type="Proteomes" id="UP000178129"/>
    </source>
</evidence>
<sequence>MSPTSAINIVGEGLVYSGVRRVESLDEGLKQLARLLAHKSKDATFNALSQGIDADWSLHEDIVNPLGDRRQALITVYTIDLDHDRLLFSDEERNLEIPLYAFRKDESGLLEKLTPFEPPSPPIGNTNAFPAPYWRPSRGASARSVPFVKRVITDFGIVWRHILRREYSDHTLRHFAKAILCMGSLDLEIQEEASRHLHTSMLPQRGPYVWIHSRPSWEPCSAPMFKLGRITVVLNQNLEQSMSLAKIDKGRMKGSEGNDVSTYLLLSIRHIALCNINSAGEVKYTEPAALLNGTDSPSHAAVLTLLQAASFALLPQPRSPIQKLPLEIQDRILGYISDGGIIAAQLGCLLELGLPFKWLRTDDTRRSGPIQVLLSPTHRHENTPVESKLHIKGTFCGLSYR</sequence>